<dbReference type="Proteomes" id="UP000005237">
    <property type="component" value="Unassembled WGS sequence"/>
</dbReference>
<keyword evidence="1" id="KW-0479">Metal-binding</keyword>
<protein>
    <recommendedName>
        <fullName evidence="9">Glutaredoxin</fullName>
    </recommendedName>
</protein>
<dbReference type="Pfam" id="PF00085">
    <property type="entry name" value="Thioredoxin"/>
    <property type="match status" value="1"/>
</dbReference>
<dbReference type="PANTHER" id="PTHR10293">
    <property type="entry name" value="GLUTAREDOXIN FAMILY MEMBER"/>
    <property type="match status" value="1"/>
</dbReference>
<evidence type="ECO:0000259" key="5">
    <source>
        <dbReference type="Pfam" id="PF00085"/>
    </source>
</evidence>
<dbReference type="SUPFAM" id="SSF52833">
    <property type="entry name" value="Thioredoxin-like"/>
    <property type="match status" value="3"/>
</dbReference>
<dbReference type="GO" id="GO:0005829">
    <property type="term" value="C:cytosol"/>
    <property type="evidence" value="ECO:0007669"/>
    <property type="project" value="TreeGrafter"/>
</dbReference>
<dbReference type="InterPro" id="IPR002109">
    <property type="entry name" value="Glutaredoxin"/>
</dbReference>
<proteinExistence type="predicted"/>
<dbReference type="CDD" id="cd02984">
    <property type="entry name" value="TRX_PICOT"/>
    <property type="match status" value="1"/>
</dbReference>
<evidence type="ECO:0000256" key="3">
    <source>
        <dbReference type="ARBA" id="ARBA00023014"/>
    </source>
</evidence>
<dbReference type="InterPro" id="IPR013766">
    <property type="entry name" value="Thioredoxin_domain"/>
</dbReference>
<dbReference type="GO" id="GO:0005634">
    <property type="term" value="C:nucleus"/>
    <property type="evidence" value="ECO:0007669"/>
    <property type="project" value="TreeGrafter"/>
</dbReference>
<dbReference type="PROSITE" id="PS51354">
    <property type="entry name" value="GLUTAREDOXIN_2"/>
    <property type="match status" value="2"/>
</dbReference>
<dbReference type="PANTHER" id="PTHR10293:SF73">
    <property type="entry name" value="GLUTAREDOXIN-3"/>
    <property type="match status" value="1"/>
</dbReference>
<evidence type="ECO:0000313" key="8">
    <source>
        <dbReference type="Proteomes" id="UP000005237"/>
    </source>
</evidence>
<dbReference type="GO" id="GO:0046872">
    <property type="term" value="F:metal ion binding"/>
    <property type="evidence" value="ECO:0007669"/>
    <property type="project" value="UniProtKB-KW"/>
</dbReference>
<dbReference type="GO" id="GO:0006879">
    <property type="term" value="P:intracellular iron ion homeostasis"/>
    <property type="evidence" value="ECO:0007669"/>
    <property type="project" value="TreeGrafter"/>
</dbReference>
<evidence type="ECO:0000256" key="1">
    <source>
        <dbReference type="ARBA" id="ARBA00022723"/>
    </source>
</evidence>
<dbReference type="FunFam" id="3.40.30.10:FF:000012">
    <property type="entry name" value="Monothiol glutaredoxin"/>
    <property type="match status" value="2"/>
</dbReference>
<dbReference type="CDD" id="cd03028">
    <property type="entry name" value="GRX_PICOT_like"/>
    <property type="match status" value="2"/>
</dbReference>
<keyword evidence="2" id="KW-0408">Iron</keyword>
<dbReference type="AlphaFoldDB" id="A0A8R1DNT3"/>
<accession>A0A8R1DNT3</accession>
<feature type="domain" description="Glutaredoxin" evidence="6">
    <location>
        <begin position="251"/>
        <end position="314"/>
    </location>
</feature>
<evidence type="ECO:0000256" key="4">
    <source>
        <dbReference type="SAM" id="MobiDB-lite"/>
    </source>
</evidence>
<dbReference type="InterPro" id="IPR004480">
    <property type="entry name" value="Monothiol_GRX-rel"/>
</dbReference>
<dbReference type="EnsemblMetazoa" id="CJA07227.1">
    <property type="protein sequence ID" value="CJA07227.1"/>
    <property type="gene ID" value="WBGene00126431"/>
</dbReference>
<evidence type="ECO:0000313" key="7">
    <source>
        <dbReference type="EnsemblMetazoa" id="CJA07227.1"/>
    </source>
</evidence>
<dbReference type="GO" id="GO:0051536">
    <property type="term" value="F:iron-sulfur cluster binding"/>
    <property type="evidence" value="ECO:0007669"/>
    <property type="project" value="UniProtKB-KW"/>
</dbReference>
<dbReference type="Gene3D" id="3.40.30.10">
    <property type="entry name" value="Glutaredoxin"/>
    <property type="match status" value="3"/>
</dbReference>
<organism evidence="7 8">
    <name type="scientific">Caenorhabditis japonica</name>
    <dbReference type="NCBI Taxonomy" id="281687"/>
    <lineage>
        <taxon>Eukaryota</taxon>
        <taxon>Metazoa</taxon>
        <taxon>Ecdysozoa</taxon>
        <taxon>Nematoda</taxon>
        <taxon>Chromadorea</taxon>
        <taxon>Rhabditida</taxon>
        <taxon>Rhabditina</taxon>
        <taxon>Rhabditomorpha</taxon>
        <taxon>Rhabditoidea</taxon>
        <taxon>Rhabditidae</taxon>
        <taxon>Peloderinae</taxon>
        <taxon>Caenorhabditis</taxon>
    </lineage>
</organism>
<evidence type="ECO:0000259" key="6">
    <source>
        <dbReference type="Pfam" id="PF00462"/>
    </source>
</evidence>
<dbReference type="InterPro" id="IPR036249">
    <property type="entry name" value="Thioredoxin-like_sf"/>
</dbReference>
<keyword evidence="3" id="KW-0411">Iron-sulfur</keyword>
<reference evidence="7" key="2">
    <citation type="submission" date="2022-06" db="UniProtKB">
        <authorList>
            <consortium name="EnsemblMetazoa"/>
        </authorList>
    </citation>
    <scope>IDENTIFICATION</scope>
    <source>
        <strain evidence="7">DF5081</strain>
    </source>
</reference>
<name>A0A8R1DNT3_CAEJA</name>
<dbReference type="Pfam" id="PF00462">
    <property type="entry name" value="Glutaredoxin"/>
    <property type="match status" value="2"/>
</dbReference>
<feature type="domain" description="Thioredoxin" evidence="5">
    <location>
        <begin position="15"/>
        <end position="102"/>
    </location>
</feature>
<sequence>MPNQPVREIKTGEEVAAFIKDPSPAVLHFYASWAPSCEQTNQLLDDLMAEVPLSMRAAYIDAEALPGVSLNYKIAAAPTLVFFHRGKEVDRVDGFVPKDIQKKLILVASRSGGQEEESSDPVPPAPASKKESLNDRLKSLVESHRVMLFMKGNPERPECGFSRTIVQILNSHNIKYGSFDIYSDEEVRQGLKEYSNWPTYPQLYLDGELIGGLDVVKEEFADQEFVDKLPKVETKPLEERLKELVNRSRLMLFMKGDREVPKCGFSRTIVQLLNDARADYQTFDILQDEEVRQGLKEFSNWPTYPQLYFDGELIGGLDVVKEELLDTHFLRQIPRVRLN</sequence>
<evidence type="ECO:0000256" key="2">
    <source>
        <dbReference type="ARBA" id="ARBA00023004"/>
    </source>
</evidence>
<keyword evidence="8" id="KW-1185">Reference proteome</keyword>
<feature type="region of interest" description="Disordered" evidence="4">
    <location>
        <begin position="109"/>
        <end position="133"/>
    </location>
</feature>
<feature type="domain" description="Glutaredoxin" evidence="6">
    <location>
        <begin position="146"/>
        <end position="210"/>
    </location>
</feature>
<evidence type="ECO:0008006" key="9">
    <source>
        <dbReference type="Google" id="ProtNLM"/>
    </source>
</evidence>
<reference evidence="8" key="1">
    <citation type="submission" date="2010-08" db="EMBL/GenBank/DDBJ databases">
        <authorList>
            <consortium name="Caenorhabditis japonica Sequencing Consortium"/>
            <person name="Wilson R.K."/>
        </authorList>
    </citation>
    <scope>NUCLEOTIDE SEQUENCE [LARGE SCALE GENOMIC DNA]</scope>
    <source>
        <strain evidence="8">DF5081</strain>
    </source>
</reference>
<dbReference type="InterPro" id="IPR033658">
    <property type="entry name" value="GRX_PICOT-like"/>
</dbReference>